<feature type="transmembrane region" description="Helical" evidence="2">
    <location>
        <begin position="88"/>
        <end position="109"/>
    </location>
</feature>
<evidence type="ECO:0000313" key="3">
    <source>
        <dbReference type="EMBL" id="KAF1770407.1"/>
    </source>
</evidence>
<accession>A0A6A5HVU7</accession>
<dbReference type="EMBL" id="WUAV01000001">
    <property type="protein sequence ID" value="KAF1770407.1"/>
    <property type="molecule type" value="Genomic_DNA"/>
</dbReference>
<feature type="compositionally biased region" description="Pro residues" evidence="1">
    <location>
        <begin position="28"/>
        <end position="37"/>
    </location>
</feature>
<dbReference type="RefSeq" id="XP_053591966.1">
    <property type="nucleotide sequence ID" value="XM_053723321.1"/>
</dbReference>
<evidence type="ECO:0000256" key="1">
    <source>
        <dbReference type="SAM" id="MobiDB-lite"/>
    </source>
</evidence>
<reference evidence="3 4" key="1">
    <citation type="submission" date="2019-12" db="EMBL/GenBank/DDBJ databases">
        <title>Chromosome-level assembly of the Caenorhabditis remanei genome.</title>
        <authorList>
            <person name="Teterina A.A."/>
            <person name="Willis J.H."/>
            <person name="Phillips P.C."/>
        </authorList>
    </citation>
    <scope>NUCLEOTIDE SEQUENCE [LARGE SCALE GENOMIC DNA]</scope>
    <source>
        <strain evidence="3 4">PX506</strain>
        <tissue evidence="3">Whole organism</tissue>
    </source>
</reference>
<dbReference type="KEGG" id="crq:GCK72_002225"/>
<comment type="caution">
    <text evidence="3">The sequence shown here is derived from an EMBL/GenBank/DDBJ whole genome shotgun (WGS) entry which is preliminary data.</text>
</comment>
<keyword evidence="2" id="KW-0472">Membrane</keyword>
<dbReference type="Proteomes" id="UP000483820">
    <property type="component" value="Chromosome I"/>
</dbReference>
<feature type="region of interest" description="Disordered" evidence="1">
    <location>
        <begin position="1"/>
        <end position="43"/>
    </location>
</feature>
<gene>
    <name evidence="3" type="ORF">GCK72_002225</name>
</gene>
<evidence type="ECO:0000313" key="4">
    <source>
        <dbReference type="Proteomes" id="UP000483820"/>
    </source>
</evidence>
<sequence length="110" mass="12384">MRFRLKQSHDEDETYHGFPQLGWAGGQHPPPPPPPRQAFPEATRAATKAAAEKNFIIVLKPKMACRTDPFRQFYSISRRVGGIPIRPPAVAAFSFSLFSLIQLLLIHLFS</sequence>
<dbReference type="CTD" id="78773339"/>
<keyword evidence="2" id="KW-1133">Transmembrane helix</keyword>
<evidence type="ECO:0000256" key="2">
    <source>
        <dbReference type="SAM" id="Phobius"/>
    </source>
</evidence>
<proteinExistence type="predicted"/>
<name>A0A6A5HVU7_CAERE</name>
<dbReference type="AlphaFoldDB" id="A0A6A5HVU7"/>
<protein>
    <submittedName>
        <fullName evidence="3">Uncharacterized protein</fullName>
    </submittedName>
</protein>
<dbReference type="GeneID" id="78773339"/>
<organism evidence="3 4">
    <name type="scientific">Caenorhabditis remanei</name>
    <name type="common">Caenorhabditis vulgaris</name>
    <dbReference type="NCBI Taxonomy" id="31234"/>
    <lineage>
        <taxon>Eukaryota</taxon>
        <taxon>Metazoa</taxon>
        <taxon>Ecdysozoa</taxon>
        <taxon>Nematoda</taxon>
        <taxon>Chromadorea</taxon>
        <taxon>Rhabditida</taxon>
        <taxon>Rhabditina</taxon>
        <taxon>Rhabditomorpha</taxon>
        <taxon>Rhabditoidea</taxon>
        <taxon>Rhabditidae</taxon>
        <taxon>Peloderinae</taxon>
        <taxon>Caenorhabditis</taxon>
    </lineage>
</organism>
<keyword evidence="2" id="KW-0812">Transmembrane</keyword>